<protein>
    <recommendedName>
        <fullName evidence="3">EF-hand domain-containing protein</fullName>
    </recommendedName>
</protein>
<keyword evidence="1" id="KW-0677">Repeat</keyword>
<evidence type="ECO:0000259" key="3">
    <source>
        <dbReference type="PROSITE" id="PS50222"/>
    </source>
</evidence>
<sequence length="171" mass="19371">MQGLLRRAGGEAGADGDEVLRKLFFQLDADEDGLINEAEFLEAVGQCGSAFDKLNAEEQKQIFKIADTKGNGMINLEDFAQWIGVTKENLSYFQLVDSDSDGHITEDEWRSVIDKMQLDLTEEAIVKTFNRADLNNDGQMSFIEFFKYMNGITDKEGVLKRMKSWIGQKLR</sequence>
<dbReference type="PROSITE" id="PS50222">
    <property type="entry name" value="EF_HAND_2"/>
    <property type="match status" value="4"/>
</dbReference>
<keyword evidence="2" id="KW-0106">Calcium</keyword>
<dbReference type="InterPro" id="IPR002048">
    <property type="entry name" value="EF_hand_dom"/>
</dbReference>
<reference evidence="4" key="1">
    <citation type="submission" date="2021-01" db="EMBL/GenBank/DDBJ databases">
        <authorList>
            <person name="Corre E."/>
            <person name="Pelletier E."/>
            <person name="Niang G."/>
            <person name="Scheremetjew M."/>
            <person name="Finn R."/>
            <person name="Kale V."/>
            <person name="Holt S."/>
            <person name="Cochrane G."/>
            <person name="Meng A."/>
            <person name="Brown T."/>
            <person name="Cohen L."/>
        </authorList>
    </citation>
    <scope>NUCLEOTIDE SEQUENCE</scope>
    <source>
        <strain evidence="4">OF101</strain>
    </source>
</reference>
<accession>A0A7S1RRF8</accession>
<dbReference type="SMART" id="SM00054">
    <property type="entry name" value="EFh"/>
    <property type="match status" value="4"/>
</dbReference>
<gene>
    <name evidence="4" type="ORF">ACAT0790_LOCUS50810</name>
</gene>
<dbReference type="InterPro" id="IPR018247">
    <property type="entry name" value="EF_Hand_1_Ca_BS"/>
</dbReference>
<dbReference type="PROSITE" id="PS00018">
    <property type="entry name" value="EF_HAND_1"/>
    <property type="match status" value="3"/>
</dbReference>
<dbReference type="SUPFAM" id="SSF47473">
    <property type="entry name" value="EF-hand"/>
    <property type="match status" value="1"/>
</dbReference>
<name>A0A7S1RRF8_ALECA</name>
<evidence type="ECO:0000313" key="4">
    <source>
        <dbReference type="EMBL" id="CAD9174041.1"/>
    </source>
</evidence>
<dbReference type="Pfam" id="PF13499">
    <property type="entry name" value="EF-hand_7"/>
    <property type="match status" value="2"/>
</dbReference>
<dbReference type="InterPro" id="IPR011992">
    <property type="entry name" value="EF-hand-dom_pair"/>
</dbReference>
<dbReference type="PANTHER" id="PTHR23050">
    <property type="entry name" value="CALCIUM BINDING PROTEIN"/>
    <property type="match status" value="1"/>
</dbReference>
<dbReference type="GO" id="GO:0005509">
    <property type="term" value="F:calcium ion binding"/>
    <property type="evidence" value="ECO:0007669"/>
    <property type="project" value="InterPro"/>
</dbReference>
<organism evidence="4">
    <name type="scientific">Alexandrium catenella</name>
    <name type="common">Red tide dinoflagellate</name>
    <name type="synonym">Gonyaulax catenella</name>
    <dbReference type="NCBI Taxonomy" id="2925"/>
    <lineage>
        <taxon>Eukaryota</taxon>
        <taxon>Sar</taxon>
        <taxon>Alveolata</taxon>
        <taxon>Dinophyceae</taxon>
        <taxon>Gonyaulacales</taxon>
        <taxon>Pyrocystaceae</taxon>
        <taxon>Alexandrium</taxon>
    </lineage>
</organism>
<evidence type="ECO:0000256" key="1">
    <source>
        <dbReference type="ARBA" id="ARBA00022737"/>
    </source>
</evidence>
<feature type="domain" description="EF-hand" evidence="3">
    <location>
        <begin position="54"/>
        <end position="89"/>
    </location>
</feature>
<dbReference type="InterPro" id="IPR050145">
    <property type="entry name" value="Centrin_CML-like"/>
</dbReference>
<feature type="domain" description="EF-hand" evidence="3">
    <location>
        <begin position="15"/>
        <end position="50"/>
    </location>
</feature>
<dbReference type="CDD" id="cd00051">
    <property type="entry name" value="EFh"/>
    <property type="match status" value="2"/>
</dbReference>
<feature type="domain" description="EF-hand" evidence="3">
    <location>
        <begin position="93"/>
        <end position="119"/>
    </location>
</feature>
<dbReference type="Gene3D" id="1.10.238.10">
    <property type="entry name" value="EF-hand"/>
    <property type="match status" value="2"/>
</dbReference>
<feature type="domain" description="EF-hand" evidence="3">
    <location>
        <begin position="120"/>
        <end position="155"/>
    </location>
</feature>
<evidence type="ECO:0000256" key="2">
    <source>
        <dbReference type="ARBA" id="ARBA00022837"/>
    </source>
</evidence>
<proteinExistence type="predicted"/>
<dbReference type="AlphaFoldDB" id="A0A7S1RRF8"/>
<dbReference type="EMBL" id="HBGE01085289">
    <property type="protein sequence ID" value="CAD9174041.1"/>
    <property type="molecule type" value="Transcribed_RNA"/>
</dbReference>